<evidence type="ECO:0000313" key="2">
    <source>
        <dbReference type="EMBL" id="GIY07742.1"/>
    </source>
</evidence>
<sequence length="108" mass="11168">MISNDPYSRGAVRSYNSRPNEPLQLSADPVLGLIGGYGYGVNGYGYGSGMYGLGYGGYGSGMNSLGYGEYGYGRSLGYIGGYGGAVNFGVPLIGGGIRSYDSRFVNVA</sequence>
<dbReference type="AlphaFoldDB" id="A0AAV4QHK9"/>
<name>A0AAV4QHK9_9ARAC</name>
<evidence type="ECO:0000313" key="3">
    <source>
        <dbReference type="Proteomes" id="UP001054837"/>
    </source>
</evidence>
<organism evidence="2 3">
    <name type="scientific">Caerostris darwini</name>
    <dbReference type="NCBI Taxonomy" id="1538125"/>
    <lineage>
        <taxon>Eukaryota</taxon>
        <taxon>Metazoa</taxon>
        <taxon>Ecdysozoa</taxon>
        <taxon>Arthropoda</taxon>
        <taxon>Chelicerata</taxon>
        <taxon>Arachnida</taxon>
        <taxon>Araneae</taxon>
        <taxon>Araneomorphae</taxon>
        <taxon>Entelegynae</taxon>
        <taxon>Araneoidea</taxon>
        <taxon>Araneidae</taxon>
        <taxon>Caerostris</taxon>
    </lineage>
</organism>
<comment type="caution">
    <text evidence="2">The sequence shown here is derived from an EMBL/GenBank/DDBJ whole genome shotgun (WGS) entry which is preliminary data.</text>
</comment>
<evidence type="ECO:0000256" key="1">
    <source>
        <dbReference type="SAM" id="MobiDB-lite"/>
    </source>
</evidence>
<protein>
    <submittedName>
        <fullName evidence="2">Uncharacterized protein</fullName>
    </submittedName>
</protein>
<proteinExistence type="predicted"/>
<reference evidence="2 3" key="1">
    <citation type="submission" date="2021-06" db="EMBL/GenBank/DDBJ databases">
        <title>Caerostris darwini draft genome.</title>
        <authorList>
            <person name="Kono N."/>
            <person name="Arakawa K."/>
        </authorList>
    </citation>
    <scope>NUCLEOTIDE SEQUENCE [LARGE SCALE GENOMIC DNA]</scope>
</reference>
<keyword evidence="3" id="KW-1185">Reference proteome</keyword>
<gene>
    <name evidence="2" type="ORF">CDAR_179711</name>
</gene>
<dbReference type="EMBL" id="BPLQ01004386">
    <property type="protein sequence ID" value="GIY07742.1"/>
    <property type="molecule type" value="Genomic_DNA"/>
</dbReference>
<accession>A0AAV4QHK9</accession>
<feature type="region of interest" description="Disordered" evidence="1">
    <location>
        <begin position="1"/>
        <end position="20"/>
    </location>
</feature>
<dbReference type="Proteomes" id="UP001054837">
    <property type="component" value="Unassembled WGS sequence"/>
</dbReference>